<evidence type="ECO:0000259" key="5">
    <source>
        <dbReference type="Pfam" id="PF24883"/>
    </source>
</evidence>
<dbReference type="InterPro" id="IPR054471">
    <property type="entry name" value="GPIID_WHD"/>
</dbReference>
<evidence type="ECO:0000313" key="6">
    <source>
        <dbReference type="EMBL" id="KAK0725931.1"/>
    </source>
</evidence>
<dbReference type="PANTHER" id="PTHR10622:SF11">
    <property type="entry name" value="HET-DOMAIN-CONTAINING PROTEIN"/>
    <property type="match status" value="1"/>
</dbReference>
<dbReference type="PROSITE" id="PS50088">
    <property type="entry name" value="ANK_REPEAT"/>
    <property type="match status" value="3"/>
</dbReference>
<accession>A0AA40E6L4</accession>
<comment type="caution">
    <text evidence="6">The sequence shown here is derived from an EMBL/GenBank/DDBJ whole genome shotgun (WGS) entry which is preliminary data.</text>
</comment>
<organism evidence="6 7">
    <name type="scientific">Lasiosphaeris hirsuta</name>
    <dbReference type="NCBI Taxonomy" id="260670"/>
    <lineage>
        <taxon>Eukaryota</taxon>
        <taxon>Fungi</taxon>
        <taxon>Dikarya</taxon>
        <taxon>Ascomycota</taxon>
        <taxon>Pezizomycotina</taxon>
        <taxon>Sordariomycetes</taxon>
        <taxon>Sordariomycetidae</taxon>
        <taxon>Sordariales</taxon>
        <taxon>Lasiosphaeriaceae</taxon>
        <taxon>Lasiosphaeris</taxon>
    </lineage>
</organism>
<dbReference type="PROSITE" id="PS50297">
    <property type="entry name" value="ANK_REP_REGION"/>
    <property type="match status" value="3"/>
</dbReference>
<sequence length="1050" mass="119194">MRLLERRDNGEIRLTEDLPNGRLPPYAILSHTWGKEEVLFEDVTDGTAKNKAGYTKVQFCGDQAGRDGLKYFWQDTCCIQKSNSTELQEAINMMFRWYSGAAKCYVYLADVSTLTSSTGNASSNWESAFRGSRWFTRGWTLQELIAPTSVEFFSREGTRLGDRKSLEQYIHRATGIPFGALRGSPLSEFRVSERMAWVEKRNTTREEDKAYSLFGLFDVQIPLLYGEGEARAFKRLREEIDRGSSPAWEEKEKEILRRLHTLPYQDRKDLNPDRVPGTCDWFVSHELFRAWQESKLSRILWVSADPGCGKSVLAKHLVDSVLPTTESRTVCYFFFKDGFDDQTSVTSALCCILHQLFKQKCKLLSDAILEQLDADREIFTKSFSGLWQTLIRVAKEDSAGEIVCILDAIDECKDQGWLQLAKALCNLYGTATDFNLKFLLTSRPYDEIRRGFHRLTLSNLPIIHLSGESDAELRKIEREIDIFIEARVRDIGAQLTLEEDEQGVLLRELVRVPNRTYLWVHLTLDSIKSAISVNRQEISKLASRLPKTVDEAYDGILSKSREPETAVKILHIVVAASRPLTAREMSFALVLRENHQPNDDGIDLGPEDRFCRDVRQICGLFVTIINSRIYLLHQTAREFLVQNSRMDLFPQGTPKALRWKHSLQPQESHFILAEICVWHLLLDKFKTNPLRDESPSHYADDHTFLDYSAKNWAAHFRELPAETKKDMTEQILRICDTRSQRFQTWFRIYWTTTNIDFPTNFTTLMATSYFGLEAAVERVRKKDGSDLDSLDDTHYRSALSWAAGNGFDGVIRLLIESTGSSFEILKRRLRRRGRVNSADKYGRTPLTYAVWSSNAIVVKLLLEVGAKVDLKDEIGGTPLSYAVCKGHEGIVKLLFSKKTQIDSVDNIVKELLFSAAIKGDEAVVELLLGTSRVDIRMTDKFGQTPLSHAAKGGHGTVVEMLLATGKIDTEAKGLLFSATQKRDEATIKSLLKTGKLNTEAKELLFSAAKEGDEATVKSLLRTSEFNTEAKELLFSAAKEGDEVTVKSLLR</sequence>
<dbReference type="AlphaFoldDB" id="A0AA40E6L4"/>
<evidence type="ECO:0000256" key="2">
    <source>
        <dbReference type="PROSITE-ProRule" id="PRU00023"/>
    </source>
</evidence>
<dbReference type="SUPFAM" id="SSF48403">
    <property type="entry name" value="Ankyrin repeat"/>
    <property type="match status" value="1"/>
</dbReference>
<evidence type="ECO:0000259" key="4">
    <source>
        <dbReference type="Pfam" id="PF22939"/>
    </source>
</evidence>
<dbReference type="InterPro" id="IPR010730">
    <property type="entry name" value="HET"/>
</dbReference>
<dbReference type="Pfam" id="PF12796">
    <property type="entry name" value="Ank_2"/>
    <property type="match status" value="2"/>
</dbReference>
<dbReference type="SUPFAM" id="SSF52540">
    <property type="entry name" value="P-loop containing nucleoside triphosphate hydrolases"/>
    <property type="match status" value="1"/>
</dbReference>
<protein>
    <submittedName>
        <fullName evidence="6">Uncharacterized protein</fullName>
    </submittedName>
</protein>
<dbReference type="InterPro" id="IPR036770">
    <property type="entry name" value="Ankyrin_rpt-contain_sf"/>
</dbReference>
<dbReference type="Gene3D" id="3.40.50.300">
    <property type="entry name" value="P-loop containing nucleotide triphosphate hydrolases"/>
    <property type="match status" value="1"/>
</dbReference>
<reference evidence="6" key="1">
    <citation type="submission" date="2023-06" db="EMBL/GenBank/DDBJ databases">
        <title>Genome-scale phylogeny and comparative genomics of the fungal order Sordariales.</title>
        <authorList>
            <consortium name="Lawrence Berkeley National Laboratory"/>
            <person name="Hensen N."/>
            <person name="Bonometti L."/>
            <person name="Westerberg I."/>
            <person name="Brannstrom I.O."/>
            <person name="Guillou S."/>
            <person name="Cros-Aarteil S."/>
            <person name="Calhoun S."/>
            <person name="Haridas S."/>
            <person name="Kuo A."/>
            <person name="Mondo S."/>
            <person name="Pangilinan J."/>
            <person name="Riley R."/>
            <person name="Labutti K."/>
            <person name="Andreopoulos B."/>
            <person name="Lipzen A."/>
            <person name="Chen C."/>
            <person name="Yanf M."/>
            <person name="Daum C."/>
            <person name="Ng V."/>
            <person name="Clum A."/>
            <person name="Steindorff A."/>
            <person name="Ohm R."/>
            <person name="Martin F."/>
            <person name="Silar P."/>
            <person name="Natvig D."/>
            <person name="Lalanne C."/>
            <person name="Gautier V."/>
            <person name="Ament-Velasquez S.L."/>
            <person name="Kruys A."/>
            <person name="Hutchinson M.I."/>
            <person name="Powell A.J."/>
            <person name="Barry K."/>
            <person name="Miller A.N."/>
            <person name="Grigoriev I.V."/>
            <person name="Debuchy R."/>
            <person name="Gladieux P."/>
            <person name="Thoren M.H."/>
            <person name="Johannesson H."/>
        </authorList>
    </citation>
    <scope>NUCLEOTIDE SEQUENCE</scope>
    <source>
        <strain evidence="6">SMH4607-1</strain>
    </source>
</reference>
<feature type="repeat" description="ANK" evidence="2">
    <location>
        <begin position="941"/>
        <end position="965"/>
    </location>
</feature>
<evidence type="ECO:0000256" key="1">
    <source>
        <dbReference type="ARBA" id="ARBA00022737"/>
    </source>
</evidence>
<dbReference type="InterPro" id="IPR056884">
    <property type="entry name" value="NPHP3-like_N"/>
</dbReference>
<feature type="repeat" description="ANK" evidence="2">
    <location>
        <begin position="874"/>
        <end position="906"/>
    </location>
</feature>
<dbReference type="Proteomes" id="UP001172102">
    <property type="component" value="Unassembled WGS sequence"/>
</dbReference>
<feature type="domain" description="GPI inositol-deacylase winged helix" evidence="4">
    <location>
        <begin position="558"/>
        <end position="645"/>
    </location>
</feature>
<keyword evidence="1" id="KW-0677">Repeat</keyword>
<dbReference type="InterPro" id="IPR002110">
    <property type="entry name" value="Ankyrin_rpt"/>
</dbReference>
<feature type="domain" description="Nephrocystin 3-like N-terminal" evidence="5">
    <location>
        <begin position="277"/>
        <end position="443"/>
    </location>
</feature>
<dbReference type="PANTHER" id="PTHR10622">
    <property type="entry name" value="HET DOMAIN-CONTAINING PROTEIN"/>
    <property type="match status" value="1"/>
</dbReference>
<feature type="domain" description="Heterokaryon incompatibility" evidence="3">
    <location>
        <begin position="26"/>
        <end position="113"/>
    </location>
</feature>
<gene>
    <name evidence="6" type="ORF">B0H67DRAFT_508993</name>
</gene>
<keyword evidence="7" id="KW-1185">Reference proteome</keyword>
<feature type="non-terminal residue" evidence="6">
    <location>
        <position position="1050"/>
    </location>
</feature>
<dbReference type="Pfam" id="PF22939">
    <property type="entry name" value="WHD_GPIID"/>
    <property type="match status" value="1"/>
</dbReference>
<name>A0AA40E6L4_9PEZI</name>
<keyword evidence="2" id="KW-0040">ANK repeat</keyword>
<dbReference type="InterPro" id="IPR027417">
    <property type="entry name" value="P-loop_NTPase"/>
</dbReference>
<dbReference type="Pfam" id="PF24883">
    <property type="entry name" value="NPHP3_N"/>
    <property type="match status" value="1"/>
</dbReference>
<dbReference type="EMBL" id="JAUKUA010000002">
    <property type="protein sequence ID" value="KAK0725931.1"/>
    <property type="molecule type" value="Genomic_DNA"/>
</dbReference>
<dbReference type="Gene3D" id="1.25.40.20">
    <property type="entry name" value="Ankyrin repeat-containing domain"/>
    <property type="match status" value="2"/>
</dbReference>
<feature type="repeat" description="ANK" evidence="2">
    <location>
        <begin position="841"/>
        <end position="873"/>
    </location>
</feature>
<dbReference type="Pfam" id="PF06985">
    <property type="entry name" value="HET"/>
    <property type="match status" value="1"/>
</dbReference>
<evidence type="ECO:0000259" key="3">
    <source>
        <dbReference type="Pfam" id="PF06985"/>
    </source>
</evidence>
<evidence type="ECO:0000313" key="7">
    <source>
        <dbReference type="Proteomes" id="UP001172102"/>
    </source>
</evidence>
<dbReference type="SMART" id="SM00248">
    <property type="entry name" value="ANK"/>
    <property type="match status" value="6"/>
</dbReference>
<proteinExistence type="predicted"/>